<accession>A0A482XC37</accession>
<dbReference type="Proteomes" id="UP000291343">
    <property type="component" value="Unassembled WGS sequence"/>
</dbReference>
<reference evidence="2 3" key="1">
    <citation type="journal article" date="2017" name="Gigascience">
        <title>Genome sequence of the small brown planthopper, Laodelphax striatellus.</title>
        <authorList>
            <person name="Zhu J."/>
            <person name="Jiang F."/>
            <person name="Wang X."/>
            <person name="Yang P."/>
            <person name="Bao Y."/>
            <person name="Zhao W."/>
            <person name="Wang W."/>
            <person name="Lu H."/>
            <person name="Wang Q."/>
            <person name="Cui N."/>
            <person name="Li J."/>
            <person name="Chen X."/>
            <person name="Luo L."/>
            <person name="Yu J."/>
            <person name="Kang L."/>
            <person name="Cui F."/>
        </authorList>
    </citation>
    <scope>NUCLEOTIDE SEQUENCE [LARGE SCALE GENOMIC DNA]</scope>
    <source>
        <strain evidence="2">Lst14</strain>
    </source>
</reference>
<evidence type="ECO:0000313" key="2">
    <source>
        <dbReference type="EMBL" id="RZF43247.1"/>
    </source>
</evidence>
<gene>
    <name evidence="2" type="ORF">LSTR_LSTR016501</name>
</gene>
<evidence type="ECO:0000313" key="3">
    <source>
        <dbReference type="Proteomes" id="UP000291343"/>
    </source>
</evidence>
<comment type="caution">
    <text evidence="2">The sequence shown here is derived from an EMBL/GenBank/DDBJ whole genome shotgun (WGS) entry which is preliminary data.</text>
</comment>
<dbReference type="AlphaFoldDB" id="A0A482XC37"/>
<keyword evidence="3" id="KW-1185">Reference proteome</keyword>
<dbReference type="InParanoid" id="A0A482XC37"/>
<name>A0A482XC37_LAOST</name>
<evidence type="ECO:0000256" key="1">
    <source>
        <dbReference type="SAM" id="MobiDB-lite"/>
    </source>
</evidence>
<protein>
    <submittedName>
        <fullName evidence="2">Uncharacterized protein</fullName>
    </submittedName>
</protein>
<dbReference type="EMBL" id="QKKF02012757">
    <property type="protein sequence ID" value="RZF43247.1"/>
    <property type="molecule type" value="Genomic_DNA"/>
</dbReference>
<feature type="region of interest" description="Disordered" evidence="1">
    <location>
        <begin position="1"/>
        <end position="31"/>
    </location>
</feature>
<sequence>MEETVTNEEKNEKVDGRRRKSLATTEGGNVEETVMNEEKEEKIDGRRRKVLVTTENTEGNRLLMKRKLRRLMKKGRSPVKIWRKRRLMGERRVKRRRKVGK</sequence>
<organism evidence="2 3">
    <name type="scientific">Laodelphax striatellus</name>
    <name type="common">Small brown planthopper</name>
    <name type="synonym">Delphax striatella</name>
    <dbReference type="NCBI Taxonomy" id="195883"/>
    <lineage>
        <taxon>Eukaryota</taxon>
        <taxon>Metazoa</taxon>
        <taxon>Ecdysozoa</taxon>
        <taxon>Arthropoda</taxon>
        <taxon>Hexapoda</taxon>
        <taxon>Insecta</taxon>
        <taxon>Pterygota</taxon>
        <taxon>Neoptera</taxon>
        <taxon>Paraneoptera</taxon>
        <taxon>Hemiptera</taxon>
        <taxon>Auchenorrhyncha</taxon>
        <taxon>Fulgoroidea</taxon>
        <taxon>Delphacidae</taxon>
        <taxon>Criomorphinae</taxon>
        <taxon>Laodelphax</taxon>
    </lineage>
</organism>
<proteinExistence type="predicted"/>